<proteinExistence type="predicted"/>
<feature type="transmembrane region" description="Helical" evidence="8">
    <location>
        <begin position="376"/>
        <end position="397"/>
    </location>
</feature>
<dbReference type="Proteomes" id="UP001431449">
    <property type="component" value="Unassembled WGS sequence"/>
</dbReference>
<dbReference type="PROSITE" id="PS50850">
    <property type="entry name" value="MFS"/>
    <property type="match status" value="1"/>
</dbReference>
<dbReference type="SUPFAM" id="SSF103473">
    <property type="entry name" value="MFS general substrate transporter"/>
    <property type="match status" value="1"/>
</dbReference>
<dbReference type="Gene3D" id="1.20.1250.20">
    <property type="entry name" value="MFS general substrate transporter like domains"/>
    <property type="match status" value="1"/>
</dbReference>
<keyword evidence="3" id="KW-1003">Cell membrane</keyword>
<dbReference type="InterPro" id="IPR020846">
    <property type="entry name" value="MFS_dom"/>
</dbReference>
<comment type="caution">
    <text evidence="10">The sequence shown here is derived from an EMBL/GenBank/DDBJ whole genome shotgun (WGS) entry which is preliminary data.</text>
</comment>
<feature type="transmembrane region" description="Helical" evidence="8">
    <location>
        <begin position="227"/>
        <end position="248"/>
    </location>
</feature>
<feature type="transmembrane region" description="Helical" evidence="8">
    <location>
        <begin position="260"/>
        <end position="281"/>
    </location>
</feature>
<name>A0ABT0GHP7_9GAMM</name>
<dbReference type="Pfam" id="PF05977">
    <property type="entry name" value="MFS_3"/>
    <property type="match status" value="1"/>
</dbReference>
<evidence type="ECO:0000256" key="7">
    <source>
        <dbReference type="SAM" id="MobiDB-lite"/>
    </source>
</evidence>
<evidence type="ECO:0000256" key="2">
    <source>
        <dbReference type="ARBA" id="ARBA00022448"/>
    </source>
</evidence>
<feature type="transmembrane region" description="Helical" evidence="8">
    <location>
        <begin position="351"/>
        <end position="370"/>
    </location>
</feature>
<evidence type="ECO:0000256" key="4">
    <source>
        <dbReference type="ARBA" id="ARBA00022692"/>
    </source>
</evidence>
<evidence type="ECO:0000259" key="9">
    <source>
        <dbReference type="PROSITE" id="PS50850"/>
    </source>
</evidence>
<comment type="subcellular location">
    <subcellularLocation>
        <location evidence="1">Cell membrane</location>
        <topology evidence="1">Multi-pass membrane protein</topology>
    </subcellularLocation>
</comment>
<dbReference type="RefSeq" id="WP_248209006.1">
    <property type="nucleotide sequence ID" value="NZ_JALNMH010000008.1"/>
</dbReference>
<dbReference type="PANTHER" id="PTHR23513">
    <property type="entry name" value="INTEGRAL MEMBRANE EFFLUX PROTEIN-RELATED"/>
    <property type="match status" value="1"/>
</dbReference>
<keyword evidence="11" id="KW-1185">Reference proteome</keyword>
<evidence type="ECO:0000313" key="10">
    <source>
        <dbReference type="EMBL" id="MCK7594063.1"/>
    </source>
</evidence>
<dbReference type="CDD" id="cd06173">
    <property type="entry name" value="MFS_MefA_like"/>
    <property type="match status" value="1"/>
</dbReference>
<protein>
    <submittedName>
        <fullName evidence="10">MFS transporter</fullName>
    </submittedName>
</protein>
<feature type="transmembrane region" description="Helical" evidence="8">
    <location>
        <begin position="293"/>
        <end position="313"/>
    </location>
</feature>
<keyword evidence="4 8" id="KW-0812">Transmembrane</keyword>
<gene>
    <name evidence="10" type="ORF">M0G41_10300</name>
</gene>
<feature type="transmembrane region" description="Helical" evidence="8">
    <location>
        <begin position="161"/>
        <end position="191"/>
    </location>
</feature>
<keyword evidence="6 8" id="KW-0472">Membrane</keyword>
<sequence>MEPRSAALAPFRLPVFRNIWLASLLSSFGGVIQSVGAAWLMLELTRQADMVALVQTSVALPIVLLALLGGAVADSWDRRRVMLAAQAFMLLVSVALAVCAGLGWISPWLLLLFTFLIGCGNSFNAPAWQALVQDMVPRQQLPSAVSLNSMGFNLARSLGPALGGAIVALVGAAAAFAVNALSYLGLIGVLARWRPVDEPRLLPREPLLSAMGAGVRYVRLSPAIRTVLLRSLTFGLGASAALALLPTIASRLVGGGALDYGLLLGAFGIGAVLAALGSANLRDRMSTESLVRVATLGFALALVMAAGSAALWLCALAMLVAGAGWVLALSTFNVAVQLAAPRWVVARALSLYQMAAFGGLAGGSWLWGGVAEGQGLPVALAGAAVTLVLSALLGLLLPLEQTGQRNLDPLRQFREPATEVPVQPRTGPVVVTVEWIIEEADIVPFLHAMSERRRIRRRDGAHQWALLRDLNDPRLWIERFKTATWMDYLRHSSRITRDDADVPERLRALHRGEGPPRVRRMIERPTSRLPESHHAGHESDHHSSDPTRHV</sequence>
<evidence type="ECO:0000256" key="8">
    <source>
        <dbReference type="SAM" id="Phobius"/>
    </source>
</evidence>
<dbReference type="InterPro" id="IPR010290">
    <property type="entry name" value="TM_effector"/>
</dbReference>
<dbReference type="EMBL" id="JALNMH010000008">
    <property type="protein sequence ID" value="MCK7594063.1"/>
    <property type="molecule type" value="Genomic_DNA"/>
</dbReference>
<feature type="transmembrane region" description="Helical" evidence="8">
    <location>
        <begin position="85"/>
        <end position="105"/>
    </location>
</feature>
<accession>A0ABT0GHP7</accession>
<keyword evidence="5 8" id="KW-1133">Transmembrane helix</keyword>
<evidence type="ECO:0000256" key="6">
    <source>
        <dbReference type="ARBA" id="ARBA00023136"/>
    </source>
</evidence>
<evidence type="ECO:0000256" key="3">
    <source>
        <dbReference type="ARBA" id="ARBA00022475"/>
    </source>
</evidence>
<reference evidence="10" key="1">
    <citation type="submission" date="2022-04" db="EMBL/GenBank/DDBJ databases">
        <title>Lysobacter sp. CAU 1642 isolated from sea sand.</title>
        <authorList>
            <person name="Kim W."/>
        </authorList>
    </citation>
    <scope>NUCLEOTIDE SEQUENCE</scope>
    <source>
        <strain evidence="10">CAU 1642</strain>
    </source>
</reference>
<dbReference type="InterPro" id="IPR036259">
    <property type="entry name" value="MFS_trans_sf"/>
</dbReference>
<evidence type="ECO:0000256" key="1">
    <source>
        <dbReference type="ARBA" id="ARBA00004651"/>
    </source>
</evidence>
<evidence type="ECO:0000313" key="11">
    <source>
        <dbReference type="Proteomes" id="UP001431449"/>
    </source>
</evidence>
<keyword evidence="2" id="KW-0813">Transport</keyword>
<feature type="transmembrane region" description="Helical" evidence="8">
    <location>
        <begin position="319"/>
        <end position="339"/>
    </location>
</feature>
<feature type="region of interest" description="Disordered" evidence="7">
    <location>
        <begin position="527"/>
        <end position="550"/>
    </location>
</feature>
<organism evidence="10 11">
    <name type="scientific">Pseudomarimonas salicorniae</name>
    <dbReference type="NCBI Taxonomy" id="2933270"/>
    <lineage>
        <taxon>Bacteria</taxon>
        <taxon>Pseudomonadati</taxon>
        <taxon>Pseudomonadota</taxon>
        <taxon>Gammaproteobacteria</taxon>
        <taxon>Lysobacterales</taxon>
        <taxon>Lysobacteraceae</taxon>
        <taxon>Pseudomarimonas</taxon>
    </lineage>
</organism>
<feature type="domain" description="Major facilitator superfamily (MFS) profile" evidence="9">
    <location>
        <begin position="15"/>
        <end position="402"/>
    </location>
</feature>
<dbReference type="PANTHER" id="PTHR23513:SF11">
    <property type="entry name" value="STAPHYLOFERRIN A TRANSPORTER"/>
    <property type="match status" value="1"/>
</dbReference>
<feature type="transmembrane region" description="Helical" evidence="8">
    <location>
        <begin position="20"/>
        <end position="40"/>
    </location>
</feature>
<evidence type="ECO:0000256" key="5">
    <source>
        <dbReference type="ARBA" id="ARBA00022989"/>
    </source>
</evidence>
<feature type="transmembrane region" description="Helical" evidence="8">
    <location>
        <begin position="52"/>
        <end position="73"/>
    </location>
</feature>